<protein>
    <submittedName>
        <fullName evidence="1">Uncharacterized protein</fullName>
    </submittedName>
</protein>
<accession>A0A136Q3H7</accession>
<reference evidence="1 2" key="1">
    <citation type="submission" date="2016-02" db="EMBL/GenBank/DDBJ databases">
        <authorList>
            <person name="Wen L."/>
            <person name="He K."/>
            <person name="Yang H."/>
        </authorList>
    </citation>
    <scope>NUCLEOTIDE SEQUENCE [LARGE SCALE GENOMIC DNA]</scope>
    <source>
        <strain evidence="1 2">DSM 22607</strain>
    </source>
</reference>
<dbReference type="AlphaFoldDB" id="A0A136Q3H7"/>
<gene>
    <name evidence="1" type="ORF">HMPREF3293_01814</name>
</gene>
<evidence type="ECO:0000313" key="2">
    <source>
        <dbReference type="Proteomes" id="UP000070366"/>
    </source>
</evidence>
<proteinExistence type="predicted"/>
<evidence type="ECO:0000313" key="1">
    <source>
        <dbReference type="EMBL" id="KXK65225.1"/>
    </source>
</evidence>
<sequence length="43" mass="4598">MAMASAEEQAEATISRGFLKRGRFYVGRFGSGITGLLFLTGSL</sequence>
<keyword evidence="2" id="KW-1185">Reference proteome</keyword>
<dbReference type="STRING" id="626937.HMPREF3293_01814"/>
<dbReference type="Proteomes" id="UP000070366">
    <property type="component" value="Unassembled WGS sequence"/>
</dbReference>
<comment type="caution">
    <text evidence="1">The sequence shown here is derived from an EMBL/GenBank/DDBJ whole genome shotgun (WGS) entry which is preliminary data.</text>
</comment>
<dbReference type="EMBL" id="LSZW01000062">
    <property type="protein sequence ID" value="KXK65225.1"/>
    <property type="molecule type" value="Genomic_DNA"/>
</dbReference>
<name>A0A136Q3H7_9FIRM</name>
<dbReference type="RefSeq" id="WP_278288583.1">
    <property type="nucleotide sequence ID" value="NZ_CABMOF010000008.1"/>
</dbReference>
<organism evidence="1 2">
    <name type="scientific">Christensenella minuta</name>
    <dbReference type="NCBI Taxonomy" id="626937"/>
    <lineage>
        <taxon>Bacteria</taxon>
        <taxon>Bacillati</taxon>
        <taxon>Bacillota</taxon>
        <taxon>Clostridia</taxon>
        <taxon>Christensenellales</taxon>
        <taxon>Christensenellaceae</taxon>
        <taxon>Christensenella</taxon>
    </lineage>
</organism>